<dbReference type="InterPro" id="IPR016181">
    <property type="entry name" value="Acyl_CoA_acyltransferase"/>
</dbReference>
<evidence type="ECO:0000259" key="1">
    <source>
        <dbReference type="PROSITE" id="PS51186"/>
    </source>
</evidence>
<dbReference type="Gene3D" id="3.40.630.30">
    <property type="match status" value="1"/>
</dbReference>
<dbReference type="GO" id="GO:0016747">
    <property type="term" value="F:acyltransferase activity, transferring groups other than amino-acyl groups"/>
    <property type="evidence" value="ECO:0007669"/>
    <property type="project" value="InterPro"/>
</dbReference>
<gene>
    <name evidence="2" type="ORF">PAM7066_01042</name>
</gene>
<dbReference type="PANTHER" id="PTHR43792">
    <property type="entry name" value="GNAT FAMILY, PUTATIVE (AFU_ORTHOLOGUE AFUA_3G00765)-RELATED-RELATED"/>
    <property type="match status" value="1"/>
</dbReference>
<protein>
    <recommendedName>
        <fullName evidence="1">N-acetyltransferase domain-containing protein</fullName>
    </recommendedName>
</protein>
<organism evidence="2 3">
    <name type="scientific">Palleronia marisminoris</name>
    <dbReference type="NCBI Taxonomy" id="315423"/>
    <lineage>
        <taxon>Bacteria</taxon>
        <taxon>Pseudomonadati</taxon>
        <taxon>Pseudomonadota</taxon>
        <taxon>Alphaproteobacteria</taxon>
        <taxon>Rhodobacterales</taxon>
        <taxon>Roseobacteraceae</taxon>
        <taxon>Palleronia</taxon>
    </lineage>
</organism>
<dbReference type="PROSITE" id="PS51186">
    <property type="entry name" value="GNAT"/>
    <property type="match status" value="1"/>
</dbReference>
<dbReference type="PANTHER" id="PTHR43792:SF1">
    <property type="entry name" value="N-ACETYLTRANSFERASE DOMAIN-CONTAINING PROTEIN"/>
    <property type="match status" value="1"/>
</dbReference>
<dbReference type="InterPro" id="IPR051531">
    <property type="entry name" value="N-acetyltransferase"/>
</dbReference>
<evidence type="ECO:0000313" key="2">
    <source>
        <dbReference type="EMBL" id="SLN26746.1"/>
    </source>
</evidence>
<proteinExistence type="predicted"/>
<keyword evidence="3" id="KW-1185">Reference proteome</keyword>
<dbReference type="OrthoDB" id="6293260at2"/>
<dbReference type="RefSeq" id="WP_085853062.1">
    <property type="nucleotide sequence ID" value="NZ_FOPF01000002.1"/>
</dbReference>
<dbReference type="Proteomes" id="UP000193870">
    <property type="component" value="Unassembled WGS sequence"/>
</dbReference>
<dbReference type="EMBL" id="FWFV01000002">
    <property type="protein sequence ID" value="SLN26746.1"/>
    <property type="molecule type" value="Genomic_DNA"/>
</dbReference>
<feature type="domain" description="N-acetyltransferase" evidence="1">
    <location>
        <begin position="23"/>
        <end position="176"/>
    </location>
</feature>
<dbReference type="Pfam" id="PF13302">
    <property type="entry name" value="Acetyltransf_3"/>
    <property type="match status" value="1"/>
</dbReference>
<dbReference type="AlphaFoldDB" id="A0A1Y5RW22"/>
<accession>A0A1Y5RW22</accession>
<dbReference type="InterPro" id="IPR000182">
    <property type="entry name" value="GNAT_dom"/>
</dbReference>
<evidence type="ECO:0000313" key="3">
    <source>
        <dbReference type="Proteomes" id="UP000193870"/>
    </source>
</evidence>
<dbReference type="STRING" id="315423.SAMN04488020_102239"/>
<dbReference type="SUPFAM" id="SSF55729">
    <property type="entry name" value="Acyl-CoA N-acyltransferases (Nat)"/>
    <property type="match status" value="1"/>
</dbReference>
<reference evidence="2 3" key="1">
    <citation type="submission" date="2017-03" db="EMBL/GenBank/DDBJ databases">
        <authorList>
            <person name="Afonso C.L."/>
            <person name="Miller P.J."/>
            <person name="Scott M.A."/>
            <person name="Spackman E."/>
            <person name="Goraichik I."/>
            <person name="Dimitrov K.M."/>
            <person name="Suarez D.L."/>
            <person name="Swayne D.E."/>
        </authorList>
    </citation>
    <scope>NUCLEOTIDE SEQUENCE [LARGE SCALE GENOMIC DNA]</scope>
    <source>
        <strain evidence="2 3">CECT 7066</strain>
    </source>
</reference>
<name>A0A1Y5RW22_9RHOB</name>
<sequence length="178" mass="18850">MTARPFPRIGRPGAAPTITTERLTLRPMTLGDWPLYRDTMGSDRSTHMGGPFAENAAWAMFTSDIAGWTITGAGALAIETNGTTVGQVGLNDIPAFPDLELGWMLYGGHEGHGYATEAAAAVLDWTRVELSPASLVSYVAPDNARSAAVARRIGGTEDATAPRPEPETLVFRHLGDAA</sequence>